<dbReference type="InterPro" id="IPR005119">
    <property type="entry name" value="LysR_subst-bd"/>
</dbReference>
<dbReference type="PANTHER" id="PTHR30419">
    <property type="entry name" value="HTH-TYPE TRANSCRIPTIONAL REGULATOR YBHD"/>
    <property type="match status" value="1"/>
</dbReference>
<accession>A0ABV2Q8M0</accession>
<dbReference type="InterPro" id="IPR050950">
    <property type="entry name" value="HTH-type_LysR_regulators"/>
</dbReference>
<sequence>MHGVCALRGALPIRRYSHGARAREAKQFSGEALMQMRGVKIRHLRLVETLSNVQNLSQAAERLHVSAAAVSKAAAELEEVFQGPVFERGRGWLRLTPLGETILASARAINTELDNLSDAVDGLHGGYRGELVIGTKAVSLHPFLAATIAAFAQLHPLVRIRLVDGSAEHLQDQLKKGHIQLLFARLSADIVQSGLRTAPILSDDVVLVASHDHPFANQARTTWRELVCQRWCLPASGTLMRDHLEQILHTRRLGLPREYVETSDMTMVGPLFTLGHYVTIVPGRVARQHLAPPIGALLPMAVPPVRDAVGIIWNDALPLRPAALHFCRLALERTEL</sequence>
<dbReference type="Proteomes" id="UP001549320">
    <property type="component" value="Unassembled WGS sequence"/>
</dbReference>
<protein>
    <submittedName>
        <fullName evidence="6">LysR family pca operon transcriptional activator</fullName>
    </submittedName>
</protein>
<dbReference type="Gene3D" id="3.40.190.290">
    <property type="match status" value="1"/>
</dbReference>
<organism evidence="6 7">
    <name type="scientific">Ottowia thiooxydans</name>
    <dbReference type="NCBI Taxonomy" id="219182"/>
    <lineage>
        <taxon>Bacteria</taxon>
        <taxon>Pseudomonadati</taxon>
        <taxon>Pseudomonadota</taxon>
        <taxon>Betaproteobacteria</taxon>
        <taxon>Burkholderiales</taxon>
        <taxon>Comamonadaceae</taxon>
        <taxon>Ottowia</taxon>
    </lineage>
</organism>
<evidence type="ECO:0000256" key="4">
    <source>
        <dbReference type="ARBA" id="ARBA00023163"/>
    </source>
</evidence>
<evidence type="ECO:0000256" key="2">
    <source>
        <dbReference type="ARBA" id="ARBA00023015"/>
    </source>
</evidence>
<keyword evidence="3" id="KW-0238">DNA-binding</keyword>
<comment type="caution">
    <text evidence="6">The sequence shown here is derived from an EMBL/GenBank/DDBJ whole genome shotgun (WGS) entry which is preliminary data.</text>
</comment>
<dbReference type="Pfam" id="PF03466">
    <property type="entry name" value="LysR_substrate"/>
    <property type="match status" value="1"/>
</dbReference>
<keyword evidence="7" id="KW-1185">Reference proteome</keyword>
<dbReference type="InterPro" id="IPR036390">
    <property type="entry name" value="WH_DNA-bd_sf"/>
</dbReference>
<evidence type="ECO:0000256" key="1">
    <source>
        <dbReference type="ARBA" id="ARBA00009437"/>
    </source>
</evidence>
<proteinExistence type="inferred from homology"/>
<evidence type="ECO:0000313" key="6">
    <source>
        <dbReference type="EMBL" id="MET4577364.1"/>
    </source>
</evidence>
<dbReference type="SUPFAM" id="SSF46785">
    <property type="entry name" value="Winged helix' DNA-binding domain"/>
    <property type="match status" value="1"/>
</dbReference>
<gene>
    <name evidence="6" type="ORF">ABIE13_002475</name>
</gene>
<dbReference type="Gene3D" id="1.10.10.10">
    <property type="entry name" value="Winged helix-like DNA-binding domain superfamily/Winged helix DNA-binding domain"/>
    <property type="match status" value="1"/>
</dbReference>
<reference evidence="6 7" key="1">
    <citation type="submission" date="2024-06" db="EMBL/GenBank/DDBJ databases">
        <title>Sorghum-associated microbial communities from plants grown in Nebraska, USA.</title>
        <authorList>
            <person name="Schachtman D."/>
        </authorList>
    </citation>
    <scope>NUCLEOTIDE SEQUENCE [LARGE SCALE GENOMIC DNA]</scope>
    <source>
        <strain evidence="6 7">2709</strain>
    </source>
</reference>
<dbReference type="InterPro" id="IPR000847">
    <property type="entry name" value="LysR_HTH_N"/>
</dbReference>
<dbReference type="SUPFAM" id="SSF53850">
    <property type="entry name" value="Periplasmic binding protein-like II"/>
    <property type="match status" value="1"/>
</dbReference>
<dbReference type="InterPro" id="IPR036388">
    <property type="entry name" value="WH-like_DNA-bd_sf"/>
</dbReference>
<dbReference type="PROSITE" id="PS50931">
    <property type="entry name" value="HTH_LYSR"/>
    <property type="match status" value="1"/>
</dbReference>
<evidence type="ECO:0000256" key="3">
    <source>
        <dbReference type="ARBA" id="ARBA00023125"/>
    </source>
</evidence>
<evidence type="ECO:0000313" key="7">
    <source>
        <dbReference type="Proteomes" id="UP001549320"/>
    </source>
</evidence>
<name>A0ABV2Q8M0_9BURK</name>
<keyword evidence="2" id="KW-0805">Transcription regulation</keyword>
<feature type="domain" description="HTH lysR-type" evidence="5">
    <location>
        <begin position="39"/>
        <end position="96"/>
    </location>
</feature>
<dbReference type="PANTHER" id="PTHR30419:SF8">
    <property type="entry name" value="NITROGEN ASSIMILATION TRANSCRIPTIONAL ACTIVATOR-RELATED"/>
    <property type="match status" value="1"/>
</dbReference>
<dbReference type="Pfam" id="PF00126">
    <property type="entry name" value="HTH_1"/>
    <property type="match status" value="1"/>
</dbReference>
<dbReference type="EMBL" id="JBEPSH010000004">
    <property type="protein sequence ID" value="MET4577364.1"/>
    <property type="molecule type" value="Genomic_DNA"/>
</dbReference>
<keyword evidence="4" id="KW-0804">Transcription</keyword>
<comment type="similarity">
    <text evidence="1">Belongs to the LysR transcriptional regulatory family.</text>
</comment>
<evidence type="ECO:0000259" key="5">
    <source>
        <dbReference type="PROSITE" id="PS50931"/>
    </source>
</evidence>